<dbReference type="RefSeq" id="WP_089919222.1">
    <property type="nucleotide sequence ID" value="NZ_FOBB01000009.1"/>
</dbReference>
<dbReference type="InterPro" id="IPR013783">
    <property type="entry name" value="Ig-like_fold"/>
</dbReference>
<evidence type="ECO:0000256" key="1">
    <source>
        <dbReference type="SAM" id="SignalP"/>
    </source>
</evidence>
<dbReference type="InterPro" id="IPR029865">
    <property type="entry name" value="KIAA0319-like"/>
</dbReference>
<sequence>MCKILITSLFLLLTFTAFSQSTLQVKKDTVIMKKAEFAIENKTSDTLGFLYNTGNGRTQFKRLELVNLGDTALAIVGQDTITYRSANIGKSLQFKVGSTGAPAAGDTSYTNAGLRLGNIKVWRNGLFQYRDATDGIMVDSINGHIRFYPALAQADRIYIESLFGVSLNFQLSAGMPTVTVQDASITLPTSGLQLAGSVTPNGNTISSYQWSQLTGPNTSTITNAATQTCTITGLINGTYTFRLTVTTAGGQQVSDDATVQVYPAGGPKILRVNFSNTQAPAVPGWFNVYGPVTNNHITATDPTTGWTIDNGGATGAYWTAFGGSNGNDDSGQTTGDDSGIVPDQVLRSFWFNYSTKYTTTDNLLVTGLNTAKTYTLKLVGSRKTGVSDARYGVWRINGGAELQQNALGNTAVQTVVTGVAPDATGKIGIAVYASLNTTYGDFSYINALIIEEEQ</sequence>
<dbReference type="InterPro" id="IPR035986">
    <property type="entry name" value="PKD_dom_sf"/>
</dbReference>
<dbReference type="OrthoDB" id="9786188at2"/>
<dbReference type="Pfam" id="PF22352">
    <property type="entry name" value="K319L-like_PKD"/>
    <property type="match status" value="1"/>
</dbReference>
<reference evidence="2 3" key="1">
    <citation type="submission" date="2016-10" db="EMBL/GenBank/DDBJ databases">
        <authorList>
            <person name="de Groot N.N."/>
        </authorList>
    </citation>
    <scope>NUCLEOTIDE SEQUENCE [LARGE SCALE GENOMIC DNA]</scope>
    <source>
        <strain evidence="2 3">DSM 21039</strain>
    </source>
</reference>
<organism evidence="2 3">
    <name type="scientific">Chitinophaga rupis</name>
    <dbReference type="NCBI Taxonomy" id="573321"/>
    <lineage>
        <taxon>Bacteria</taxon>
        <taxon>Pseudomonadati</taxon>
        <taxon>Bacteroidota</taxon>
        <taxon>Chitinophagia</taxon>
        <taxon>Chitinophagales</taxon>
        <taxon>Chitinophagaceae</taxon>
        <taxon>Chitinophaga</taxon>
    </lineage>
</organism>
<feature type="chain" id="PRO_5011720614" description="PKD domain-containing protein" evidence="1">
    <location>
        <begin position="20"/>
        <end position="454"/>
    </location>
</feature>
<dbReference type="PANTHER" id="PTHR46182">
    <property type="entry name" value="FI19480P1"/>
    <property type="match status" value="1"/>
</dbReference>
<evidence type="ECO:0000313" key="2">
    <source>
        <dbReference type="EMBL" id="SEN27137.1"/>
    </source>
</evidence>
<accession>A0A1H8F7J5</accession>
<keyword evidence="3" id="KW-1185">Reference proteome</keyword>
<dbReference type="GO" id="GO:0016020">
    <property type="term" value="C:membrane"/>
    <property type="evidence" value="ECO:0007669"/>
    <property type="project" value="TreeGrafter"/>
</dbReference>
<dbReference type="AlphaFoldDB" id="A0A1H8F7J5"/>
<dbReference type="Proteomes" id="UP000198984">
    <property type="component" value="Unassembled WGS sequence"/>
</dbReference>
<proteinExistence type="predicted"/>
<dbReference type="SUPFAM" id="SSF49299">
    <property type="entry name" value="PKD domain"/>
    <property type="match status" value="1"/>
</dbReference>
<feature type="signal peptide" evidence="1">
    <location>
        <begin position="1"/>
        <end position="19"/>
    </location>
</feature>
<evidence type="ECO:0000313" key="3">
    <source>
        <dbReference type="Proteomes" id="UP000198984"/>
    </source>
</evidence>
<dbReference type="PANTHER" id="PTHR46182:SF2">
    <property type="entry name" value="FI19480P1"/>
    <property type="match status" value="1"/>
</dbReference>
<gene>
    <name evidence="2" type="ORF">SAMN04488505_109116</name>
</gene>
<name>A0A1H8F7J5_9BACT</name>
<evidence type="ECO:0008006" key="4">
    <source>
        <dbReference type="Google" id="ProtNLM"/>
    </source>
</evidence>
<dbReference type="GO" id="GO:0031410">
    <property type="term" value="C:cytoplasmic vesicle"/>
    <property type="evidence" value="ECO:0007669"/>
    <property type="project" value="TreeGrafter"/>
</dbReference>
<dbReference type="EMBL" id="FOBB01000009">
    <property type="protein sequence ID" value="SEN27137.1"/>
    <property type="molecule type" value="Genomic_DNA"/>
</dbReference>
<dbReference type="Gene3D" id="2.60.40.10">
    <property type="entry name" value="Immunoglobulins"/>
    <property type="match status" value="1"/>
</dbReference>
<dbReference type="STRING" id="573321.SAMN04488505_109116"/>
<keyword evidence="1" id="KW-0732">Signal</keyword>
<protein>
    <recommendedName>
        <fullName evidence="4">PKD domain-containing protein</fullName>
    </recommendedName>
</protein>